<dbReference type="RefSeq" id="WP_091898392.1">
    <property type="nucleotide sequence ID" value="NZ_FOSJ01000051.1"/>
</dbReference>
<feature type="chain" id="PRO_5039531846" evidence="6">
    <location>
        <begin position="23"/>
        <end position="446"/>
    </location>
</feature>
<dbReference type="AlphaFoldDB" id="A0A1I4AMU4"/>
<protein>
    <submittedName>
        <fullName evidence="7">Carbohydrate ABC transporter substrate-binding protein, CUT1 family</fullName>
    </submittedName>
</protein>
<dbReference type="SUPFAM" id="SSF53850">
    <property type="entry name" value="Periplasmic binding protein-like II"/>
    <property type="match status" value="1"/>
</dbReference>
<reference evidence="8" key="1">
    <citation type="submission" date="2016-10" db="EMBL/GenBank/DDBJ databases">
        <authorList>
            <person name="Varghese N."/>
            <person name="Submissions S."/>
        </authorList>
    </citation>
    <scope>NUCLEOTIDE SEQUENCE [LARGE SCALE GENOMIC DNA]</scope>
    <source>
        <strain evidence="8">DSM 16108</strain>
    </source>
</reference>
<comment type="similarity">
    <text evidence="2">Belongs to the bacterial solute-binding protein 1 family.</text>
</comment>
<keyword evidence="3" id="KW-0813">Transport</keyword>
<evidence type="ECO:0000256" key="6">
    <source>
        <dbReference type="SAM" id="SignalP"/>
    </source>
</evidence>
<dbReference type="CDD" id="cd14748">
    <property type="entry name" value="PBP2_UgpB"/>
    <property type="match status" value="1"/>
</dbReference>
<accession>A0A1I4AMU4</accession>
<dbReference type="InterPro" id="IPR006059">
    <property type="entry name" value="SBP"/>
</dbReference>
<feature type="signal peptide" evidence="6">
    <location>
        <begin position="1"/>
        <end position="22"/>
    </location>
</feature>
<proteinExistence type="inferred from homology"/>
<dbReference type="GO" id="GO:0030313">
    <property type="term" value="C:cell envelope"/>
    <property type="evidence" value="ECO:0007669"/>
    <property type="project" value="UniProtKB-SubCell"/>
</dbReference>
<evidence type="ECO:0000313" key="8">
    <source>
        <dbReference type="Proteomes" id="UP000199589"/>
    </source>
</evidence>
<evidence type="ECO:0000256" key="4">
    <source>
        <dbReference type="ARBA" id="ARBA00022729"/>
    </source>
</evidence>
<dbReference type="PROSITE" id="PS51257">
    <property type="entry name" value="PROKAR_LIPOPROTEIN"/>
    <property type="match status" value="1"/>
</dbReference>
<dbReference type="PANTHER" id="PTHR43649:SF31">
    <property type="entry name" value="SN-GLYCEROL-3-PHOSPHATE-BINDING PERIPLASMIC PROTEIN UGPB"/>
    <property type="match status" value="1"/>
</dbReference>
<feature type="region of interest" description="Disordered" evidence="5">
    <location>
        <begin position="26"/>
        <end position="49"/>
    </location>
</feature>
<gene>
    <name evidence="7" type="ORF">SAMN04488569_105110</name>
</gene>
<evidence type="ECO:0000256" key="5">
    <source>
        <dbReference type="SAM" id="MobiDB-lite"/>
    </source>
</evidence>
<keyword evidence="4 6" id="KW-0732">Signal</keyword>
<dbReference type="Gene3D" id="3.40.190.10">
    <property type="entry name" value="Periplasmic binding protein-like II"/>
    <property type="match status" value="2"/>
</dbReference>
<sequence>MQSRMKWLKLSTGILAGSLLLAACGDSETTDDSASGETTDTSSEETTSSGPVEITFWHAMNGPHQEAITELTAEFNESQDEYEVVEQNQGGYEELSQAITAAGVSNELPTMSQLTTTDVPELAMNELLIPLTDDFLTSNGFPEETLTDIYEGFQGSSEFAGERYAMPFSKSTRLTFFNQGILDEYGVEVPTSWEDIQSLGEMMVEAGDDRVAMGLENGFEMEYETMARQNGAEFINGDTLETDIDSEESVEALEFLSMMFEEGYARTAGEDGYFSGPFGRGESAMYIGSSAGLAHVEPVAEENALDWGTAPVPTFNDNELTLFAGNDLGLFSSASEEEQAGFVEYINFLLQPENTSQWAMATGYVPIVKSALEDPEYMTFLEENPRYEAPTQMLEYGISSPVFAGYGEFRNAFTGAMEEVSVNDAEPQTVLENLQTETESIIESNK</sequence>
<dbReference type="Proteomes" id="UP000199589">
    <property type="component" value="Unassembled WGS sequence"/>
</dbReference>
<dbReference type="InterPro" id="IPR050490">
    <property type="entry name" value="Bact_solute-bd_prot1"/>
</dbReference>
<dbReference type="Pfam" id="PF13416">
    <property type="entry name" value="SBP_bac_8"/>
    <property type="match status" value="1"/>
</dbReference>
<evidence type="ECO:0000313" key="7">
    <source>
        <dbReference type="EMBL" id="SFK57237.1"/>
    </source>
</evidence>
<dbReference type="OrthoDB" id="9763054at2"/>
<evidence type="ECO:0000256" key="1">
    <source>
        <dbReference type="ARBA" id="ARBA00004196"/>
    </source>
</evidence>
<dbReference type="PANTHER" id="PTHR43649">
    <property type="entry name" value="ARABINOSE-BINDING PROTEIN-RELATED"/>
    <property type="match status" value="1"/>
</dbReference>
<feature type="compositionally biased region" description="Low complexity" evidence="5">
    <location>
        <begin position="32"/>
        <end position="49"/>
    </location>
</feature>
<dbReference type="EMBL" id="FOSJ01000051">
    <property type="protein sequence ID" value="SFK57237.1"/>
    <property type="molecule type" value="Genomic_DNA"/>
</dbReference>
<evidence type="ECO:0000256" key="3">
    <source>
        <dbReference type="ARBA" id="ARBA00022448"/>
    </source>
</evidence>
<evidence type="ECO:0000256" key="2">
    <source>
        <dbReference type="ARBA" id="ARBA00008520"/>
    </source>
</evidence>
<organism evidence="7 8">
    <name type="scientific">Marinilactibacillus piezotolerans</name>
    <dbReference type="NCBI Taxonomy" id="258723"/>
    <lineage>
        <taxon>Bacteria</taxon>
        <taxon>Bacillati</taxon>
        <taxon>Bacillota</taxon>
        <taxon>Bacilli</taxon>
        <taxon>Lactobacillales</taxon>
        <taxon>Carnobacteriaceae</taxon>
        <taxon>Marinilactibacillus</taxon>
    </lineage>
</organism>
<keyword evidence="8" id="KW-1185">Reference proteome</keyword>
<comment type="subcellular location">
    <subcellularLocation>
        <location evidence="1">Cell envelope</location>
    </subcellularLocation>
</comment>
<dbReference type="STRING" id="258723.GCA_900169305_01855"/>
<name>A0A1I4AMU4_9LACT</name>